<dbReference type="EMBL" id="FUKI01000001">
    <property type="protein sequence ID" value="SJM89049.1"/>
    <property type="molecule type" value="Genomic_DNA"/>
</dbReference>
<dbReference type="Proteomes" id="UP000195667">
    <property type="component" value="Unassembled WGS sequence"/>
</dbReference>
<dbReference type="AlphaFoldDB" id="A0A1R4GZM9"/>
<proteinExistence type="predicted"/>
<organism evidence="1 2">
    <name type="scientific">Crenothrix polyspora</name>
    <dbReference type="NCBI Taxonomy" id="360316"/>
    <lineage>
        <taxon>Bacteria</taxon>
        <taxon>Pseudomonadati</taxon>
        <taxon>Pseudomonadota</taxon>
        <taxon>Gammaproteobacteria</taxon>
        <taxon>Methylococcales</taxon>
        <taxon>Crenotrichaceae</taxon>
        <taxon>Crenothrix</taxon>
    </lineage>
</organism>
<dbReference type="RefSeq" id="WP_245807835.1">
    <property type="nucleotide sequence ID" value="NZ_FUKI01000001.1"/>
</dbReference>
<reference evidence="2" key="1">
    <citation type="submission" date="2017-02" db="EMBL/GenBank/DDBJ databases">
        <authorList>
            <person name="Daims H."/>
        </authorList>
    </citation>
    <scope>NUCLEOTIDE SEQUENCE [LARGE SCALE GENOMIC DNA]</scope>
</reference>
<name>A0A1R4GZM9_9GAMM</name>
<accession>A0A1R4GZM9</accession>
<keyword evidence="2" id="KW-1185">Reference proteome</keyword>
<sequence>MGTNQPVPTNRVVEIPNATGYEVGLPNSRQPNLRGFINLLLAFVTISVDISSSAKYNLSMKYEWDKNKASATILNMASHLKKPKRFSMIRFM</sequence>
<protein>
    <submittedName>
        <fullName evidence="1">Uncharacterized protein</fullName>
    </submittedName>
</protein>
<evidence type="ECO:0000313" key="2">
    <source>
        <dbReference type="Proteomes" id="UP000195667"/>
    </source>
</evidence>
<gene>
    <name evidence="1" type="ORF">CRENPOLYSF1_10048</name>
</gene>
<evidence type="ECO:0000313" key="1">
    <source>
        <dbReference type="EMBL" id="SJM89049.1"/>
    </source>
</evidence>